<dbReference type="Pfam" id="PF00072">
    <property type="entry name" value="Response_reg"/>
    <property type="match status" value="1"/>
</dbReference>
<dbReference type="PANTHER" id="PTHR44591">
    <property type="entry name" value="STRESS RESPONSE REGULATOR PROTEIN 1"/>
    <property type="match status" value="1"/>
</dbReference>
<accession>A0A1D8ATF8</accession>
<dbReference type="Gene3D" id="3.40.50.2300">
    <property type="match status" value="1"/>
</dbReference>
<dbReference type="Proteomes" id="UP000095228">
    <property type="component" value="Chromosome"/>
</dbReference>
<dbReference type="STRING" id="1838286.Verru16b_01240"/>
<dbReference type="Pfam" id="PF08668">
    <property type="entry name" value="HDOD"/>
    <property type="match status" value="1"/>
</dbReference>
<dbReference type="InterPro" id="IPR001789">
    <property type="entry name" value="Sig_transdc_resp-reg_receiver"/>
</dbReference>
<dbReference type="AlphaFoldDB" id="A0A1D8ATF8"/>
<dbReference type="RefSeq" id="WP_169829280.1">
    <property type="nucleotide sequence ID" value="NZ_CP016094.1"/>
</dbReference>
<proteinExistence type="predicted"/>
<dbReference type="SUPFAM" id="SSF109604">
    <property type="entry name" value="HD-domain/PDEase-like"/>
    <property type="match status" value="1"/>
</dbReference>
<comment type="caution">
    <text evidence="2">Lacks conserved residue(s) required for the propagation of feature annotation.</text>
</comment>
<feature type="domain" description="Response regulatory" evidence="3">
    <location>
        <begin position="3"/>
        <end position="121"/>
    </location>
</feature>
<dbReference type="InterPro" id="IPR050595">
    <property type="entry name" value="Bact_response_regulator"/>
</dbReference>
<gene>
    <name evidence="5" type="ORF">Verru16b_01240</name>
</gene>
<dbReference type="InterPro" id="IPR011006">
    <property type="entry name" value="CheY-like_superfamily"/>
</dbReference>
<dbReference type="InterPro" id="IPR013976">
    <property type="entry name" value="HDOD"/>
</dbReference>
<evidence type="ECO:0000259" key="3">
    <source>
        <dbReference type="PROSITE" id="PS50110"/>
    </source>
</evidence>
<evidence type="ECO:0000313" key="6">
    <source>
        <dbReference type="Proteomes" id="UP000095228"/>
    </source>
</evidence>
<evidence type="ECO:0000256" key="1">
    <source>
        <dbReference type="ARBA" id="ARBA00022553"/>
    </source>
</evidence>
<keyword evidence="1" id="KW-0597">Phosphoprotein</keyword>
<dbReference type="KEGG" id="obg:Verru16b_01240"/>
<dbReference type="CDD" id="cd00156">
    <property type="entry name" value="REC"/>
    <property type="match status" value="1"/>
</dbReference>
<dbReference type="PROSITE" id="PS50110">
    <property type="entry name" value="RESPONSE_REGULATORY"/>
    <property type="match status" value="1"/>
</dbReference>
<dbReference type="SUPFAM" id="SSF52172">
    <property type="entry name" value="CheY-like"/>
    <property type="match status" value="1"/>
</dbReference>
<evidence type="ECO:0000313" key="5">
    <source>
        <dbReference type="EMBL" id="AOS44179.1"/>
    </source>
</evidence>
<dbReference type="PROSITE" id="PS51833">
    <property type="entry name" value="HDOD"/>
    <property type="match status" value="1"/>
</dbReference>
<sequence length="579" mass="63816">MARILLVDPSETARRAMHGILARGEHRFVAVDSPGAAWTFLRRNPGVDLLFTGLKLEGSGNGLSLVQKLRADPCLQHLPVVVYTGHGDRDAVRLAVNLRVQNFLVKPYHDEDIFAEIDKAAIDPWRNRFFEEEKSFCRLMGLTPAALHDQLAALHRDLGLARLPLQQCEAMADSRLASNRVTPLRQQAEAAGAWAVVEALTQMIEHAGENRWSLWSSDLENLDYAILLLASRLDPDHAASPDFYVETTDMTVEEAQDRANWLAAPAEGRCPVLPWAQLQREIEALPGCPVIDSAAAAFQMIANGHPSCINPLMDLVARDPGLTVQMLIAANQAHPPQAGDNFIEDARLAVGQLGELRLEQQARGLVVVEERRLNLPPTFNWPHYWTFQRGVARIAQAICHDLEFYSLEPVARVAGQLHDIGRLILAHLHPAGFQAILQHAHTQRLRLHDAEKLFLGCTGNHLGVHFGERFGLSRRFINVLRGIDDPAAITEDIQLAAIVSLARKLCRQNGVGASGDPVLDTAKPIEATAQWRVLSEGLYPSFNLPNFEAKIHAQCGRLRTELSGHQAGTVGELVAEAAP</sequence>
<name>A0A1D8ATF8_9BACT</name>
<dbReference type="SMART" id="SM00448">
    <property type="entry name" value="REC"/>
    <property type="match status" value="1"/>
</dbReference>
<evidence type="ECO:0000259" key="4">
    <source>
        <dbReference type="PROSITE" id="PS51833"/>
    </source>
</evidence>
<feature type="domain" description="HDOD" evidence="4">
    <location>
        <begin position="288"/>
        <end position="486"/>
    </location>
</feature>
<dbReference type="EMBL" id="CP016094">
    <property type="protein sequence ID" value="AOS44179.1"/>
    <property type="molecule type" value="Genomic_DNA"/>
</dbReference>
<dbReference type="GO" id="GO:0000160">
    <property type="term" value="P:phosphorelay signal transduction system"/>
    <property type="evidence" value="ECO:0007669"/>
    <property type="project" value="InterPro"/>
</dbReference>
<keyword evidence="6" id="KW-1185">Reference proteome</keyword>
<protein>
    <submittedName>
        <fullName evidence="5">Uncharacterized protein</fullName>
    </submittedName>
</protein>
<evidence type="ECO:0000256" key="2">
    <source>
        <dbReference type="PROSITE-ProRule" id="PRU00169"/>
    </source>
</evidence>
<dbReference type="PANTHER" id="PTHR44591:SF23">
    <property type="entry name" value="CHEY SUBFAMILY"/>
    <property type="match status" value="1"/>
</dbReference>
<dbReference type="Gene3D" id="1.10.3210.10">
    <property type="entry name" value="Hypothetical protein af1432"/>
    <property type="match status" value="1"/>
</dbReference>
<reference evidence="5 6" key="1">
    <citation type="submission" date="2016-06" db="EMBL/GenBank/DDBJ databases">
        <title>Three novel species with peptidoglycan cell walls form the new genus Lacunisphaera gen. nov. in the family Opitutaceae of the verrucomicrobial subdivision 4.</title>
        <authorList>
            <person name="Rast P."/>
            <person name="Gloeckner I."/>
            <person name="Jogler M."/>
            <person name="Boedeker C."/>
            <person name="Jeske O."/>
            <person name="Wiegand S."/>
            <person name="Reinhardt R."/>
            <person name="Schumann P."/>
            <person name="Rohde M."/>
            <person name="Spring S."/>
            <person name="Gloeckner F.O."/>
            <person name="Jogler C."/>
        </authorList>
    </citation>
    <scope>NUCLEOTIDE SEQUENCE [LARGE SCALE GENOMIC DNA]</scope>
    <source>
        <strain evidence="5 6">IG16b</strain>
    </source>
</reference>
<organism evidence="5 6">
    <name type="scientific">Lacunisphaera limnophila</name>
    <dbReference type="NCBI Taxonomy" id="1838286"/>
    <lineage>
        <taxon>Bacteria</taxon>
        <taxon>Pseudomonadati</taxon>
        <taxon>Verrucomicrobiota</taxon>
        <taxon>Opitutia</taxon>
        <taxon>Opitutales</taxon>
        <taxon>Opitutaceae</taxon>
        <taxon>Lacunisphaera</taxon>
    </lineage>
</organism>